<organism evidence="7 8">
    <name type="scientific">Chiloscyllium punctatum</name>
    <name type="common">Brownbanded bambooshark</name>
    <name type="synonym">Hemiscyllium punctatum</name>
    <dbReference type="NCBI Taxonomy" id="137246"/>
    <lineage>
        <taxon>Eukaryota</taxon>
        <taxon>Metazoa</taxon>
        <taxon>Chordata</taxon>
        <taxon>Craniata</taxon>
        <taxon>Vertebrata</taxon>
        <taxon>Chondrichthyes</taxon>
        <taxon>Elasmobranchii</taxon>
        <taxon>Galeomorphii</taxon>
        <taxon>Galeoidea</taxon>
        <taxon>Orectolobiformes</taxon>
        <taxon>Hemiscylliidae</taxon>
        <taxon>Chiloscyllium</taxon>
    </lineage>
</organism>
<evidence type="ECO:0000256" key="2">
    <source>
        <dbReference type="ARBA" id="ARBA00022617"/>
    </source>
</evidence>
<dbReference type="Proteomes" id="UP000287033">
    <property type="component" value="Unassembled WGS sequence"/>
</dbReference>
<sequence>MPLLRMIKFHLFWKEAIGYFTGLVRKARVRRKDFKEPQKCGSYLQYLLDHEETKMEKGKKSLPTSGKFTREERDLRDPVCYLPFGLGAFSCIGSEFSVMMVKVALASILTRYRFTWCSQTPVSNGAVRPRRHHLLTAHRNC</sequence>
<evidence type="ECO:0000256" key="1">
    <source>
        <dbReference type="ARBA" id="ARBA00010617"/>
    </source>
</evidence>
<keyword evidence="3" id="KW-0479">Metal-binding</keyword>
<dbReference type="Pfam" id="PF00067">
    <property type="entry name" value="p450"/>
    <property type="match status" value="1"/>
</dbReference>
<dbReference type="PANTHER" id="PTHR24302:SF15">
    <property type="entry name" value="FATTY-ACID PEROXYGENASE"/>
    <property type="match status" value="1"/>
</dbReference>
<protein>
    <recommendedName>
        <fullName evidence="9">Cytochrome P450</fullName>
    </recommendedName>
</protein>
<dbReference type="SUPFAM" id="SSF48264">
    <property type="entry name" value="Cytochrome P450"/>
    <property type="match status" value="1"/>
</dbReference>
<evidence type="ECO:0000256" key="3">
    <source>
        <dbReference type="ARBA" id="ARBA00022723"/>
    </source>
</evidence>
<proteinExistence type="inferred from homology"/>
<evidence type="ECO:0000313" key="7">
    <source>
        <dbReference type="EMBL" id="GCC34722.1"/>
    </source>
</evidence>
<evidence type="ECO:0000256" key="4">
    <source>
        <dbReference type="ARBA" id="ARBA00023002"/>
    </source>
</evidence>
<dbReference type="InterPro" id="IPR050705">
    <property type="entry name" value="Cytochrome_P450_3A"/>
</dbReference>
<dbReference type="GO" id="GO:0020037">
    <property type="term" value="F:heme binding"/>
    <property type="evidence" value="ECO:0007669"/>
    <property type="project" value="InterPro"/>
</dbReference>
<dbReference type="InterPro" id="IPR036396">
    <property type="entry name" value="Cyt_P450_sf"/>
</dbReference>
<keyword evidence="4" id="KW-0560">Oxidoreductase</keyword>
<reference evidence="7 8" key="1">
    <citation type="journal article" date="2018" name="Nat. Ecol. Evol.">
        <title>Shark genomes provide insights into elasmobranch evolution and the origin of vertebrates.</title>
        <authorList>
            <person name="Hara Y"/>
            <person name="Yamaguchi K"/>
            <person name="Onimaru K"/>
            <person name="Kadota M"/>
            <person name="Koyanagi M"/>
            <person name="Keeley SD"/>
            <person name="Tatsumi K"/>
            <person name="Tanaka K"/>
            <person name="Motone F"/>
            <person name="Kageyama Y"/>
            <person name="Nozu R"/>
            <person name="Adachi N"/>
            <person name="Nishimura O"/>
            <person name="Nakagawa R"/>
            <person name="Tanegashima C"/>
            <person name="Kiyatake I"/>
            <person name="Matsumoto R"/>
            <person name="Murakumo K"/>
            <person name="Nishida K"/>
            <person name="Terakita A"/>
            <person name="Kuratani S"/>
            <person name="Sato K"/>
            <person name="Hyodo S Kuraku.S."/>
        </authorList>
    </citation>
    <scope>NUCLEOTIDE SEQUENCE [LARGE SCALE GENOMIC DNA]</scope>
</reference>
<gene>
    <name evidence="7" type="ORF">chiPu_0013197</name>
</gene>
<dbReference type="OrthoDB" id="2789670at2759"/>
<evidence type="ECO:0008006" key="9">
    <source>
        <dbReference type="Google" id="ProtNLM"/>
    </source>
</evidence>
<dbReference type="EMBL" id="BEZZ01000626">
    <property type="protein sequence ID" value="GCC34722.1"/>
    <property type="molecule type" value="Genomic_DNA"/>
</dbReference>
<name>A0A401SWE3_CHIPU</name>
<evidence type="ECO:0000256" key="6">
    <source>
        <dbReference type="ARBA" id="ARBA00023033"/>
    </source>
</evidence>
<dbReference type="Gene3D" id="1.10.630.10">
    <property type="entry name" value="Cytochrome P450"/>
    <property type="match status" value="1"/>
</dbReference>
<keyword evidence="2" id="KW-0349">Heme</keyword>
<keyword evidence="5" id="KW-0408">Iron</keyword>
<evidence type="ECO:0000313" key="8">
    <source>
        <dbReference type="Proteomes" id="UP000287033"/>
    </source>
</evidence>
<dbReference type="PANTHER" id="PTHR24302">
    <property type="entry name" value="CYTOCHROME P450 FAMILY 3"/>
    <property type="match status" value="1"/>
</dbReference>
<dbReference type="GO" id="GO:0016705">
    <property type="term" value="F:oxidoreductase activity, acting on paired donors, with incorporation or reduction of molecular oxygen"/>
    <property type="evidence" value="ECO:0007669"/>
    <property type="project" value="InterPro"/>
</dbReference>
<dbReference type="GO" id="GO:0008395">
    <property type="term" value="F:steroid hydroxylase activity"/>
    <property type="evidence" value="ECO:0007669"/>
    <property type="project" value="TreeGrafter"/>
</dbReference>
<comment type="similarity">
    <text evidence="1">Belongs to the cytochrome P450 family.</text>
</comment>
<dbReference type="InterPro" id="IPR001128">
    <property type="entry name" value="Cyt_P450"/>
</dbReference>
<evidence type="ECO:0000256" key="5">
    <source>
        <dbReference type="ARBA" id="ARBA00023004"/>
    </source>
</evidence>
<dbReference type="STRING" id="137246.A0A401SWE3"/>
<dbReference type="AlphaFoldDB" id="A0A401SWE3"/>
<keyword evidence="8" id="KW-1185">Reference proteome</keyword>
<dbReference type="GO" id="GO:0005506">
    <property type="term" value="F:iron ion binding"/>
    <property type="evidence" value="ECO:0007669"/>
    <property type="project" value="InterPro"/>
</dbReference>
<accession>A0A401SWE3</accession>
<keyword evidence="6" id="KW-0503">Monooxygenase</keyword>
<comment type="caution">
    <text evidence="7">The sequence shown here is derived from an EMBL/GenBank/DDBJ whole genome shotgun (WGS) entry which is preliminary data.</text>
</comment>